<dbReference type="InterPro" id="IPR014014">
    <property type="entry name" value="RNA_helicase_DEAD_Q_motif"/>
</dbReference>
<dbReference type="PANTHER" id="PTHR47959:SF1">
    <property type="entry name" value="ATP-DEPENDENT RNA HELICASE DBPA"/>
    <property type="match status" value="1"/>
</dbReference>
<dbReference type="GO" id="GO:0003724">
    <property type="term" value="F:RNA helicase activity"/>
    <property type="evidence" value="ECO:0007669"/>
    <property type="project" value="InterPro"/>
</dbReference>
<keyword evidence="6" id="KW-0269">Exonuclease</keyword>
<sequence>MSGGFEAMGLGSETLRAIGELGYALPTEVQDEAIPLILGGGDVMVAAPTGSGKTAAFGLPIVDLVREKLCEKPVVVVATRSDDGPRFSTSDRDCVQVSGDGLALEGGGRWGGSRATAGARGGGRHYFGVEVEAGVVRVGWSCAGASLDLGTDARGAGYGGTGVKSVAKKFSKYGEAFDAGDLIGCVLDLDARKISFSKNGRDLGVAFEGKAFGAWDEALFPTASTRRGGRCRLRLDDEPPATGGGGAAVVGTSHVARLPAEEIGGKRWPASHQRGVSAIILEPARDLAEQTHENLTAYARYANVSCCLLIGGCNTREAEGVCRRGECDVVTGTPRKVLDCVSRGIVDVSSARFFVLDEADCFADDKEDLKVVLDIFGRLPKGKTRQSRLQTAFFSATLHSDAVRNLAGIACDAPTWVDLKGPAHLPETVYHVVVPVDPSDPAIRAVATKKTPPKVVTDAVHRGGKLDAKSEEASRNKKSSSSSSREERDSEMVKLAKPALLVNLIDKLHMDQVLVFCRTNLDCDLLEKYLIAASGSAAATARRYECRVLAGGREMRERRASLDAFKNGDVRILVCTDVAARGIDVEGLPYVVNMTLPDVPETYVHRVGRVGRAERIGLAISFVATVKEYVWYCRNGKKPPQPDVRLYDEGGNCVCSLGCPRPTCASPTKSRISPLVVVVVVVAIKKKRIRPRHSTSLP</sequence>
<dbReference type="InterPro" id="IPR011545">
    <property type="entry name" value="DEAD/DEAH_box_helicase_dom"/>
</dbReference>
<gene>
    <name evidence="15" type="ORF">CTAYLR_005777</name>
</gene>
<comment type="caution">
    <text evidence="15">The sequence shown here is derived from an EMBL/GenBank/DDBJ whole genome shotgun (WGS) entry which is preliminary data.</text>
</comment>
<dbReference type="Proteomes" id="UP001230188">
    <property type="component" value="Unassembled WGS sequence"/>
</dbReference>
<dbReference type="GO" id="GO:0005829">
    <property type="term" value="C:cytosol"/>
    <property type="evidence" value="ECO:0007669"/>
    <property type="project" value="TreeGrafter"/>
</dbReference>
<comment type="similarity">
    <text evidence="1">Belongs to the DEAD box helicase family. DDX1 subfamily.</text>
</comment>
<dbReference type="SMART" id="SM00490">
    <property type="entry name" value="HELICc"/>
    <property type="match status" value="1"/>
</dbReference>
<dbReference type="SMART" id="SM00487">
    <property type="entry name" value="DEXDc"/>
    <property type="match status" value="1"/>
</dbReference>
<evidence type="ECO:0000256" key="5">
    <source>
        <dbReference type="ARBA" id="ARBA00022806"/>
    </source>
</evidence>
<feature type="region of interest" description="Disordered" evidence="10">
    <location>
        <begin position="454"/>
        <end position="491"/>
    </location>
</feature>
<evidence type="ECO:0000256" key="10">
    <source>
        <dbReference type="SAM" id="MobiDB-lite"/>
    </source>
</evidence>
<keyword evidence="5" id="KW-0347">Helicase</keyword>
<dbReference type="SMART" id="SM00449">
    <property type="entry name" value="SPRY"/>
    <property type="match status" value="1"/>
</dbReference>
<evidence type="ECO:0000256" key="8">
    <source>
        <dbReference type="ARBA" id="ARBA00032348"/>
    </source>
</evidence>
<keyword evidence="16" id="KW-1185">Reference proteome</keyword>
<dbReference type="InterPro" id="IPR001870">
    <property type="entry name" value="B30.2/SPRY"/>
</dbReference>
<dbReference type="SUPFAM" id="SSF52540">
    <property type="entry name" value="P-loop containing nucleoside triphosphate hydrolases"/>
    <property type="match status" value="2"/>
</dbReference>
<proteinExistence type="inferred from homology"/>
<keyword evidence="7" id="KW-0067">ATP-binding</keyword>
<dbReference type="InterPro" id="IPR043136">
    <property type="entry name" value="B30.2/SPRY_sf"/>
</dbReference>
<evidence type="ECO:0000313" key="16">
    <source>
        <dbReference type="Proteomes" id="UP001230188"/>
    </source>
</evidence>
<reference evidence="15" key="1">
    <citation type="submission" date="2023-01" db="EMBL/GenBank/DDBJ databases">
        <title>Metagenome sequencing of chrysophaentin producing Chrysophaeum taylorii.</title>
        <authorList>
            <person name="Davison J."/>
            <person name="Bewley C."/>
        </authorList>
    </citation>
    <scope>NUCLEOTIDE SEQUENCE</scope>
    <source>
        <strain evidence="15">NIES-1699</strain>
    </source>
</reference>
<evidence type="ECO:0000256" key="7">
    <source>
        <dbReference type="ARBA" id="ARBA00022840"/>
    </source>
</evidence>
<evidence type="ECO:0000256" key="2">
    <source>
        <dbReference type="ARBA" id="ARBA00022722"/>
    </source>
</evidence>
<evidence type="ECO:0000259" key="13">
    <source>
        <dbReference type="PROSITE" id="PS51194"/>
    </source>
</evidence>
<name>A0AAD7XTE8_9STRA</name>
<dbReference type="Pfam" id="PF00271">
    <property type="entry name" value="Helicase_C"/>
    <property type="match status" value="1"/>
</dbReference>
<keyword evidence="3" id="KW-0547">Nucleotide-binding</keyword>
<dbReference type="PROSITE" id="PS51192">
    <property type="entry name" value="HELICASE_ATP_BIND_1"/>
    <property type="match status" value="1"/>
</dbReference>
<evidence type="ECO:0000256" key="1">
    <source>
        <dbReference type="ARBA" id="ARBA00008765"/>
    </source>
</evidence>
<dbReference type="Gene3D" id="2.60.120.920">
    <property type="match status" value="1"/>
</dbReference>
<accession>A0AAD7XTE8</accession>
<dbReference type="InterPro" id="IPR027417">
    <property type="entry name" value="P-loop_NTPase"/>
</dbReference>
<evidence type="ECO:0000256" key="3">
    <source>
        <dbReference type="ARBA" id="ARBA00022741"/>
    </source>
</evidence>
<dbReference type="PANTHER" id="PTHR47959">
    <property type="entry name" value="ATP-DEPENDENT RNA HELICASE RHLE-RELATED"/>
    <property type="match status" value="1"/>
</dbReference>
<dbReference type="InterPro" id="IPR013320">
    <property type="entry name" value="ConA-like_dom_sf"/>
</dbReference>
<dbReference type="PROSITE" id="PS51195">
    <property type="entry name" value="Q_MOTIF"/>
    <property type="match status" value="1"/>
</dbReference>
<dbReference type="Pfam" id="PF00622">
    <property type="entry name" value="SPRY"/>
    <property type="match status" value="1"/>
</dbReference>
<evidence type="ECO:0000256" key="4">
    <source>
        <dbReference type="ARBA" id="ARBA00022801"/>
    </source>
</evidence>
<dbReference type="EMBL" id="JAQMWT010000060">
    <property type="protein sequence ID" value="KAJ8611865.1"/>
    <property type="molecule type" value="Genomic_DNA"/>
</dbReference>
<dbReference type="InterPro" id="IPR001650">
    <property type="entry name" value="Helicase_C-like"/>
</dbReference>
<dbReference type="PROSITE" id="PS50188">
    <property type="entry name" value="B302_SPRY"/>
    <property type="match status" value="1"/>
</dbReference>
<dbReference type="GO" id="GO:0003676">
    <property type="term" value="F:nucleic acid binding"/>
    <property type="evidence" value="ECO:0007669"/>
    <property type="project" value="InterPro"/>
</dbReference>
<dbReference type="InterPro" id="IPR003877">
    <property type="entry name" value="SPRY_dom"/>
</dbReference>
<keyword evidence="2" id="KW-0540">Nuclease</keyword>
<evidence type="ECO:0000259" key="11">
    <source>
        <dbReference type="PROSITE" id="PS50188"/>
    </source>
</evidence>
<keyword evidence="4" id="KW-0378">Hydrolase</keyword>
<feature type="short sequence motif" description="Q motif" evidence="9">
    <location>
        <begin position="3"/>
        <end position="31"/>
    </location>
</feature>
<feature type="domain" description="DEAD-box RNA helicase Q" evidence="14">
    <location>
        <begin position="3"/>
        <end position="31"/>
    </location>
</feature>
<dbReference type="PROSITE" id="PS51194">
    <property type="entry name" value="HELICASE_CTER"/>
    <property type="match status" value="1"/>
</dbReference>
<dbReference type="InterPro" id="IPR014001">
    <property type="entry name" value="Helicase_ATP-bd"/>
</dbReference>
<evidence type="ECO:0000259" key="12">
    <source>
        <dbReference type="PROSITE" id="PS51192"/>
    </source>
</evidence>
<dbReference type="InterPro" id="IPR050079">
    <property type="entry name" value="DEAD_box_RNA_helicase"/>
</dbReference>
<feature type="compositionally biased region" description="Basic and acidic residues" evidence="10">
    <location>
        <begin position="459"/>
        <end position="475"/>
    </location>
</feature>
<dbReference type="AlphaFoldDB" id="A0AAD7XTE8"/>
<feature type="domain" description="B30.2/SPRY" evidence="11">
    <location>
        <begin position="55"/>
        <end position="242"/>
    </location>
</feature>
<dbReference type="Gene3D" id="3.40.50.300">
    <property type="entry name" value="P-loop containing nucleotide triphosphate hydrolases"/>
    <property type="match status" value="3"/>
</dbReference>
<evidence type="ECO:0000259" key="14">
    <source>
        <dbReference type="PROSITE" id="PS51195"/>
    </source>
</evidence>
<evidence type="ECO:0000256" key="9">
    <source>
        <dbReference type="PROSITE-ProRule" id="PRU00552"/>
    </source>
</evidence>
<feature type="domain" description="Helicase C-terminal" evidence="13">
    <location>
        <begin position="500"/>
        <end position="655"/>
    </location>
</feature>
<evidence type="ECO:0000256" key="6">
    <source>
        <dbReference type="ARBA" id="ARBA00022839"/>
    </source>
</evidence>
<organism evidence="15 16">
    <name type="scientific">Chrysophaeum taylorii</name>
    <dbReference type="NCBI Taxonomy" id="2483200"/>
    <lineage>
        <taxon>Eukaryota</taxon>
        <taxon>Sar</taxon>
        <taxon>Stramenopiles</taxon>
        <taxon>Ochrophyta</taxon>
        <taxon>Pelagophyceae</taxon>
        <taxon>Pelagomonadales</taxon>
        <taxon>Pelagomonadaceae</taxon>
        <taxon>Chrysophaeum</taxon>
    </lineage>
</organism>
<dbReference type="CDD" id="cd18787">
    <property type="entry name" value="SF2_C_DEAD"/>
    <property type="match status" value="1"/>
</dbReference>
<dbReference type="SUPFAM" id="SSF49899">
    <property type="entry name" value="Concanavalin A-like lectins/glucanases"/>
    <property type="match status" value="1"/>
</dbReference>
<evidence type="ECO:0000313" key="15">
    <source>
        <dbReference type="EMBL" id="KAJ8611865.1"/>
    </source>
</evidence>
<dbReference type="Pfam" id="PF00270">
    <property type="entry name" value="DEAD"/>
    <property type="match status" value="2"/>
</dbReference>
<feature type="domain" description="Helicase ATP-binding" evidence="12">
    <location>
        <begin position="269"/>
        <end position="416"/>
    </location>
</feature>
<dbReference type="GO" id="GO:0004527">
    <property type="term" value="F:exonuclease activity"/>
    <property type="evidence" value="ECO:0007669"/>
    <property type="project" value="UniProtKB-KW"/>
</dbReference>
<protein>
    <recommendedName>
        <fullName evidence="8">DEAD box protein 1</fullName>
    </recommendedName>
</protein>
<dbReference type="GO" id="GO:0005524">
    <property type="term" value="F:ATP binding"/>
    <property type="evidence" value="ECO:0007669"/>
    <property type="project" value="UniProtKB-KW"/>
</dbReference>